<dbReference type="GeneID" id="110766821"/>
<dbReference type="Gene3D" id="4.10.1000.10">
    <property type="entry name" value="Zinc finger, CCCH-type"/>
    <property type="match status" value="1"/>
</dbReference>
<evidence type="ECO:0000256" key="5">
    <source>
        <dbReference type="SAM" id="MobiDB-lite"/>
    </source>
</evidence>
<keyword evidence="7" id="KW-1185">Reference proteome</keyword>
<dbReference type="InterPro" id="IPR000571">
    <property type="entry name" value="Znf_CCCH"/>
</dbReference>
<reference evidence="8" key="1">
    <citation type="submission" date="2025-08" db="UniProtKB">
        <authorList>
            <consortium name="RefSeq"/>
        </authorList>
    </citation>
    <scope>IDENTIFICATION</scope>
</reference>
<dbReference type="GO" id="GO:0008270">
    <property type="term" value="F:zinc ion binding"/>
    <property type="evidence" value="ECO:0007669"/>
    <property type="project" value="UniProtKB-KW"/>
</dbReference>
<feature type="region of interest" description="Disordered" evidence="5">
    <location>
        <begin position="272"/>
        <end position="296"/>
    </location>
</feature>
<dbReference type="SUPFAM" id="SSF90229">
    <property type="entry name" value="CCCH zinc finger"/>
    <property type="match status" value="1"/>
</dbReference>
<keyword evidence="2 4" id="KW-0863">Zinc-finger</keyword>
<feature type="domain" description="C3H1-type" evidence="6">
    <location>
        <begin position="223"/>
        <end position="250"/>
    </location>
</feature>
<evidence type="ECO:0000313" key="7">
    <source>
        <dbReference type="Proteomes" id="UP000515124"/>
    </source>
</evidence>
<dbReference type="Pfam" id="PF00642">
    <property type="entry name" value="zf-CCCH"/>
    <property type="match status" value="1"/>
</dbReference>
<proteinExistence type="predicted"/>
<evidence type="ECO:0000256" key="4">
    <source>
        <dbReference type="PROSITE-ProRule" id="PRU00723"/>
    </source>
</evidence>
<evidence type="ECO:0000256" key="1">
    <source>
        <dbReference type="ARBA" id="ARBA00022723"/>
    </source>
</evidence>
<evidence type="ECO:0000313" key="8">
    <source>
        <dbReference type="RefSeq" id="XP_021825908.1"/>
    </source>
</evidence>
<dbReference type="PROSITE" id="PS50103">
    <property type="entry name" value="ZF_C3H1"/>
    <property type="match status" value="1"/>
</dbReference>
<sequence>MPHDDQSPPPGEVSDSADVEEEEEDPEIEEDEDPEIEEEEDDDDEEDPEIVEEEEEEEEGEENIEEEEEEKEEEEEEEEVEEGEQEEIMEEERVEVDMDISDSPVQARDHHNDVRRDYKPEGLDGIHSNESHDDGKAYLRHSEVMDAKAANSSGVAGVEMADAILMRDHLGKEVKSVMNPEDEMKQGDIHLRNDRKQMDSRSAASEKVTRIMSPVAETSDRNKRPAIICDFFAKGWCIRGTSCKFVHIKDNLNSTHPQGDVAAANCTREIQPDEGLRDITERSRSPGFPDPLASSHLSSEKIQFSEHTGIQRRHQSLENHKFPAVPGEESNMGKYSRGNPTSQSSCMEEPAGIWSQRMHSDHNSPLASLSLNSNSSNLLTNGSFPASRISSWTGFSLPSSYSCLDASPYGTQKLLDRNRDYRYSTRSSPLLKSSSPFSSSELKKLPSTSVSLRSDKLQTKISSNDWEPSVPFRPSFILPPAFLSSSGSQYDPLHDSIELPKLANISFEASFYSEEAVIGNKLHHQIRGESVSGTMRPACDGDTNSMSSHNTCHEKVLDNSCYTREHNSPVTEAETVGASVVCQNGTMTIEENLLGPSHLKDGDVQQESKALRHFRAALVELVKELLKPKWREGCLSKDAHNKIVKKAVEKVLSAFQPHQIPPTVETVVQYLSSCRPKISKLVEGYVEKYGKS</sequence>
<organism evidence="7 8">
    <name type="scientific">Prunus avium</name>
    <name type="common">Cherry</name>
    <name type="synonym">Cerasus avium</name>
    <dbReference type="NCBI Taxonomy" id="42229"/>
    <lineage>
        <taxon>Eukaryota</taxon>
        <taxon>Viridiplantae</taxon>
        <taxon>Streptophyta</taxon>
        <taxon>Embryophyta</taxon>
        <taxon>Tracheophyta</taxon>
        <taxon>Spermatophyta</taxon>
        <taxon>Magnoliopsida</taxon>
        <taxon>eudicotyledons</taxon>
        <taxon>Gunneridae</taxon>
        <taxon>Pentapetalae</taxon>
        <taxon>rosids</taxon>
        <taxon>fabids</taxon>
        <taxon>Rosales</taxon>
        <taxon>Rosaceae</taxon>
        <taxon>Amygdaloideae</taxon>
        <taxon>Amygdaleae</taxon>
        <taxon>Prunus</taxon>
    </lineage>
</organism>
<dbReference type="SMART" id="SM00356">
    <property type="entry name" value="ZnF_C3H1"/>
    <property type="match status" value="1"/>
</dbReference>
<keyword evidence="1 4" id="KW-0479">Metal-binding</keyword>
<evidence type="ECO:0000256" key="3">
    <source>
        <dbReference type="ARBA" id="ARBA00022833"/>
    </source>
</evidence>
<feature type="region of interest" description="Disordered" evidence="5">
    <location>
        <begin position="321"/>
        <end position="348"/>
    </location>
</feature>
<dbReference type="RefSeq" id="XP_021825908.1">
    <property type="nucleotide sequence ID" value="XM_021970216.1"/>
</dbReference>
<feature type="compositionally biased region" description="Acidic residues" evidence="5">
    <location>
        <begin position="15"/>
        <end position="96"/>
    </location>
</feature>
<evidence type="ECO:0000259" key="6">
    <source>
        <dbReference type="PROSITE" id="PS50103"/>
    </source>
</evidence>
<gene>
    <name evidence="8" type="primary">LOC110766821</name>
</gene>
<protein>
    <submittedName>
        <fullName evidence="8">Protein FRIGIDA-ESSENTIAL 1-like isoform X4</fullName>
    </submittedName>
</protein>
<keyword evidence="3 4" id="KW-0862">Zinc</keyword>
<dbReference type="Proteomes" id="UP000515124">
    <property type="component" value="Unplaced"/>
</dbReference>
<feature type="compositionally biased region" description="Basic and acidic residues" evidence="5">
    <location>
        <begin position="272"/>
        <end position="284"/>
    </location>
</feature>
<evidence type="ECO:0000256" key="2">
    <source>
        <dbReference type="ARBA" id="ARBA00022771"/>
    </source>
</evidence>
<dbReference type="InterPro" id="IPR052650">
    <property type="entry name" value="Zinc_finger_CCCH"/>
</dbReference>
<feature type="zinc finger region" description="C3H1-type" evidence="4">
    <location>
        <begin position="223"/>
        <end position="250"/>
    </location>
</feature>
<dbReference type="PANTHER" id="PTHR36886">
    <property type="entry name" value="PROTEIN FRIGIDA-ESSENTIAL 1"/>
    <property type="match status" value="1"/>
</dbReference>
<accession>A0A6P5TF07</accession>
<name>A0A6P5TF07_PRUAV</name>
<feature type="region of interest" description="Disordered" evidence="5">
    <location>
        <begin position="1"/>
        <end position="96"/>
    </location>
</feature>
<dbReference type="PANTHER" id="PTHR36886:SF3">
    <property type="entry name" value="PROTEIN FRIGIDA-ESSENTIAL 1"/>
    <property type="match status" value="1"/>
</dbReference>
<dbReference type="InterPro" id="IPR036855">
    <property type="entry name" value="Znf_CCCH_sf"/>
</dbReference>
<dbReference type="AlphaFoldDB" id="A0A6P5TF07"/>